<reference evidence="1" key="1">
    <citation type="submission" date="2022-02" db="EMBL/GenBank/DDBJ databases">
        <title>Paenibacillus sp. MBLB1832 Whole Genome Shotgun Sequencing.</title>
        <authorList>
            <person name="Hwang C.Y."/>
            <person name="Cho E.-S."/>
            <person name="Seo M.-J."/>
        </authorList>
    </citation>
    <scope>NUCLEOTIDE SEQUENCE</scope>
    <source>
        <strain evidence="1">MBLB1832</strain>
    </source>
</reference>
<organism evidence="1 2">
    <name type="scientific">Paenibacillus roseopurpureus</name>
    <dbReference type="NCBI Taxonomy" id="2918901"/>
    <lineage>
        <taxon>Bacteria</taxon>
        <taxon>Bacillati</taxon>
        <taxon>Bacillota</taxon>
        <taxon>Bacilli</taxon>
        <taxon>Bacillales</taxon>
        <taxon>Paenibacillaceae</taxon>
        <taxon>Paenibacillus</taxon>
    </lineage>
</organism>
<evidence type="ECO:0000313" key="2">
    <source>
        <dbReference type="Proteomes" id="UP001304650"/>
    </source>
</evidence>
<evidence type="ECO:0000313" key="1">
    <source>
        <dbReference type="EMBL" id="WNR42879.1"/>
    </source>
</evidence>
<dbReference type="Proteomes" id="UP001304650">
    <property type="component" value="Chromosome"/>
</dbReference>
<gene>
    <name evidence="1" type="ORF">MJB10_17360</name>
</gene>
<keyword evidence="2" id="KW-1185">Reference proteome</keyword>
<dbReference type="EMBL" id="CP130319">
    <property type="protein sequence ID" value="WNR42879.1"/>
    <property type="molecule type" value="Genomic_DNA"/>
</dbReference>
<name>A0AA96LN43_9BACL</name>
<dbReference type="AlphaFoldDB" id="A0AA96LN43"/>
<accession>A0AA96LN43</accession>
<dbReference type="KEGG" id="proo:MJB10_17360"/>
<proteinExistence type="predicted"/>
<dbReference type="RefSeq" id="WP_314796689.1">
    <property type="nucleotide sequence ID" value="NZ_CP130319.1"/>
</dbReference>
<protein>
    <submittedName>
        <fullName evidence="1">Uncharacterized protein</fullName>
    </submittedName>
</protein>
<sequence length="66" mass="7431">MTIWTGSINAILNTKSRQTNVSLPIAGLLGSNEFEVRYPYVDEEGFIVFGKGIHTHLDEISKMNNY</sequence>